<comment type="caution">
    <text evidence="1">The sequence shown here is derived from an EMBL/GenBank/DDBJ whole genome shotgun (WGS) entry which is preliminary data.</text>
</comment>
<reference evidence="1" key="1">
    <citation type="journal article" date="2022" name="Microorganisms">
        <title>Antibiotic Susceptibility, Resistance Gene Determinants and Corresponding Genomic Regions in Lactobacillus amylovorus Isolates Derived from Wild Boars and Domestic Pigs.</title>
        <authorList>
            <person name="Moravkova M."/>
            <person name="Kostovova I."/>
            <person name="Kavanova K."/>
            <person name="Pechar R."/>
            <person name="Stanek S."/>
            <person name="Brychta A."/>
            <person name="Zeman M."/>
            <person name="Kubasova T."/>
        </authorList>
    </citation>
    <scope>NUCLEOTIDE SEQUENCE</scope>
    <source>
        <strain evidence="1">M490A</strain>
    </source>
</reference>
<evidence type="ECO:0000313" key="1">
    <source>
        <dbReference type="EMBL" id="MDB6257998.1"/>
    </source>
</evidence>
<sequence>MKINFDQELKVDNQADINLYGKQVHVILNDEFRQKLTASRLKIDAVYAKFDDPAYTKKVSEKPYQEQQKIADQLMDKTHKIVISTVDNLLGQGIGEYLYKHFNGSTEAVSAVLGLLEDYANESVTNLKEQKKKAKLAKFKNHH</sequence>
<accession>A0A9X3W4L7</accession>
<dbReference type="RefSeq" id="WP_249906084.1">
    <property type="nucleotide sequence ID" value="NZ_CP090605.1"/>
</dbReference>
<name>A0A9X3W4L7_LACAM</name>
<dbReference type="Proteomes" id="UP001141981">
    <property type="component" value="Unassembled WGS sequence"/>
</dbReference>
<evidence type="ECO:0000313" key="2">
    <source>
        <dbReference type="Proteomes" id="UP001141981"/>
    </source>
</evidence>
<evidence type="ECO:0008006" key="3">
    <source>
        <dbReference type="Google" id="ProtNLM"/>
    </source>
</evidence>
<gene>
    <name evidence="1" type="ORF">ODU72_04805</name>
</gene>
<dbReference type="EMBL" id="JAOTGY010000007">
    <property type="protein sequence ID" value="MDB6257998.1"/>
    <property type="molecule type" value="Genomic_DNA"/>
</dbReference>
<protein>
    <recommendedName>
        <fullName evidence="3">Phage protein</fullName>
    </recommendedName>
</protein>
<dbReference type="AlphaFoldDB" id="A0A9X3W4L7"/>
<reference evidence="1" key="2">
    <citation type="submission" date="2022-10" db="EMBL/GenBank/DDBJ databases">
        <authorList>
            <person name="Kostovova I."/>
            <person name="Moravkova M."/>
            <person name="Pechar R."/>
        </authorList>
    </citation>
    <scope>NUCLEOTIDE SEQUENCE</scope>
    <source>
        <strain evidence="1">M490A</strain>
    </source>
</reference>
<organism evidence="1 2">
    <name type="scientific">Lactobacillus amylovorus</name>
    <dbReference type="NCBI Taxonomy" id="1604"/>
    <lineage>
        <taxon>Bacteria</taxon>
        <taxon>Bacillati</taxon>
        <taxon>Bacillota</taxon>
        <taxon>Bacilli</taxon>
        <taxon>Lactobacillales</taxon>
        <taxon>Lactobacillaceae</taxon>
        <taxon>Lactobacillus</taxon>
    </lineage>
</organism>
<proteinExistence type="predicted"/>